<dbReference type="Pfam" id="PF05699">
    <property type="entry name" value="Dimer_Tnp_hAT"/>
    <property type="match status" value="1"/>
</dbReference>
<dbReference type="PANTHER" id="PTHR46880">
    <property type="entry name" value="RAS-ASSOCIATING DOMAIN-CONTAINING PROTEIN"/>
    <property type="match status" value="1"/>
</dbReference>
<evidence type="ECO:0000259" key="1">
    <source>
        <dbReference type="Pfam" id="PF05699"/>
    </source>
</evidence>
<evidence type="ECO:0000313" key="3">
    <source>
        <dbReference type="RefSeq" id="XP_070141561.1"/>
    </source>
</evidence>
<feature type="domain" description="HAT C-terminal dimerisation" evidence="1">
    <location>
        <begin position="211"/>
        <end position="265"/>
    </location>
</feature>
<protein>
    <recommendedName>
        <fullName evidence="1">HAT C-terminal dimerisation domain-containing protein</fullName>
    </recommendedName>
</protein>
<organism evidence="2 3">
    <name type="scientific">Drosophila kikkawai</name>
    <name type="common">Fruit fly</name>
    <dbReference type="NCBI Taxonomy" id="30033"/>
    <lineage>
        <taxon>Eukaryota</taxon>
        <taxon>Metazoa</taxon>
        <taxon>Ecdysozoa</taxon>
        <taxon>Arthropoda</taxon>
        <taxon>Hexapoda</taxon>
        <taxon>Insecta</taxon>
        <taxon>Pterygota</taxon>
        <taxon>Neoptera</taxon>
        <taxon>Endopterygota</taxon>
        <taxon>Diptera</taxon>
        <taxon>Brachycera</taxon>
        <taxon>Muscomorpha</taxon>
        <taxon>Ephydroidea</taxon>
        <taxon>Drosophilidae</taxon>
        <taxon>Drosophila</taxon>
        <taxon>Sophophora</taxon>
    </lineage>
</organism>
<sequence>MLLKEDFGDAKFSLLLDESTDISVCKTLGVAINYFSSARSVMVSTFLSLIPLEEGDSKTIVNSLCQELSSFKLNLANLIGIGTDNASVMLNCNLGYAFEKKLKEVSENISNEAEIRLKCVNFIVSLINELKQRLPDNIEILQQIDVFSVEKILCPKKAEIVHILEHFKLDSDTIEEILFQYNNVHLIRWTNVMETTSFWAEVYNYVDAAGNKRFSAQASFVLSLFSLPWSNAEVERVFSQMNNVKTKLRNRMGVQTLNSILHIRYGLH</sequence>
<reference evidence="3" key="1">
    <citation type="submission" date="2025-08" db="UniProtKB">
        <authorList>
            <consortium name="RefSeq"/>
        </authorList>
    </citation>
    <scope>IDENTIFICATION</scope>
    <source>
        <strain evidence="3">14028-0561.14</strain>
        <tissue evidence="3">Whole fly</tissue>
    </source>
</reference>
<dbReference type="InterPro" id="IPR012337">
    <property type="entry name" value="RNaseH-like_sf"/>
</dbReference>
<keyword evidence="2" id="KW-1185">Reference proteome</keyword>
<gene>
    <name evidence="3" type="primary">LOC138928390</name>
</gene>
<dbReference type="RefSeq" id="XP_070141561.1">
    <property type="nucleotide sequence ID" value="XM_070285460.1"/>
</dbReference>
<proteinExistence type="predicted"/>
<evidence type="ECO:0000313" key="2">
    <source>
        <dbReference type="Proteomes" id="UP001652661"/>
    </source>
</evidence>
<dbReference type="SUPFAM" id="SSF53098">
    <property type="entry name" value="Ribonuclease H-like"/>
    <property type="match status" value="1"/>
</dbReference>
<dbReference type="GeneID" id="138928390"/>
<dbReference type="InterPro" id="IPR008906">
    <property type="entry name" value="HATC_C_dom"/>
</dbReference>
<accession>A0ABM4GFR9</accession>
<dbReference type="PANTHER" id="PTHR46880:SF5">
    <property type="entry name" value="DUF4371 DOMAIN-CONTAINING PROTEIN"/>
    <property type="match status" value="1"/>
</dbReference>
<name>A0ABM4GFR9_DROKI</name>
<dbReference type="Proteomes" id="UP001652661">
    <property type="component" value="Chromosome 3L"/>
</dbReference>